<accession>A0ABW4GNC7</accession>
<dbReference type="PANTHER" id="PTHR30461">
    <property type="entry name" value="DNA-INVERTASE FROM LAMBDOID PROPHAGE"/>
    <property type="match status" value="1"/>
</dbReference>
<reference evidence="5" key="1">
    <citation type="journal article" date="2019" name="Int. J. Syst. Evol. Microbiol.">
        <title>The Global Catalogue of Microorganisms (GCM) 10K type strain sequencing project: providing services to taxonomists for standard genome sequencing and annotation.</title>
        <authorList>
            <consortium name="The Broad Institute Genomics Platform"/>
            <consortium name="The Broad Institute Genome Sequencing Center for Infectious Disease"/>
            <person name="Wu L."/>
            <person name="Ma J."/>
        </authorList>
    </citation>
    <scope>NUCLEOTIDE SEQUENCE [LARGE SCALE GENOMIC DNA]</scope>
    <source>
        <strain evidence="5">CGMCC 1.15399</strain>
    </source>
</reference>
<evidence type="ECO:0000256" key="1">
    <source>
        <dbReference type="ARBA" id="ARBA00023125"/>
    </source>
</evidence>
<keyword evidence="5" id="KW-1185">Reference proteome</keyword>
<keyword evidence="1" id="KW-0238">DNA-binding</keyword>
<gene>
    <name evidence="4" type="ORF">ACFSJ0_44025</name>
</gene>
<comment type="caution">
    <text evidence="4">The sequence shown here is derived from an EMBL/GenBank/DDBJ whole genome shotgun (WGS) entry which is preliminary data.</text>
</comment>
<protein>
    <submittedName>
        <fullName evidence="4">Recombinase family protein</fullName>
    </submittedName>
</protein>
<organism evidence="4 5">
    <name type="scientific">Nonomuraea guangzhouensis</name>
    <dbReference type="NCBI Taxonomy" id="1291555"/>
    <lineage>
        <taxon>Bacteria</taxon>
        <taxon>Bacillati</taxon>
        <taxon>Actinomycetota</taxon>
        <taxon>Actinomycetes</taxon>
        <taxon>Streptosporangiales</taxon>
        <taxon>Streptosporangiaceae</taxon>
        <taxon>Nonomuraea</taxon>
    </lineage>
</organism>
<dbReference type="InterPro" id="IPR050639">
    <property type="entry name" value="SSR_resolvase"/>
</dbReference>
<dbReference type="InterPro" id="IPR006119">
    <property type="entry name" value="Resolv_N"/>
</dbReference>
<keyword evidence="2" id="KW-0233">DNA recombination</keyword>
<dbReference type="EMBL" id="JBHUCM010000043">
    <property type="protein sequence ID" value="MFD1544075.1"/>
    <property type="molecule type" value="Genomic_DNA"/>
</dbReference>
<proteinExistence type="predicted"/>
<evidence type="ECO:0000313" key="4">
    <source>
        <dbReference type="EMBL" id="MFD1544075.1"/>
    </source>
</evidence>
<dbReference type="Pfam" id="PF07508">
    <property type="entry name" value="Recombinase"/>
    <property type="match status" value="1"/>
</dbReference>
<sequence>MSTPTEQDPTTLIDLVCRKSRAVKSKTGRREISVSAQESRGRRTAAELGLTVRHVWREVGSASRFRTSKKTPQQDLALRALEDGEIGALWVFRLDRWTRRGAGAVLAIVEPRDGRPRRLLVDNNDPDNPGIALDSANPRDRSELIRRAEDAREETEVLSQRIRNTKTFQRDNGEWLNGVAPYGLRIVTVVVEGEDGEEVEERKLSRDTETSALWPDRPEVTKADLAREITYTLPLQGVAKRKIALLMNERGIASPTGGQWAVAQIHSMIGSPVYAGWQVAGRSDGKSRRLVYRNEDGERVSVMVGPSLLTQEEWDEANRVSRGVGPPLGSDNWKARHLLTDLLQCAGCGYGMTWRGTGYSCWRPGAGSVCLSPAFVAVKSAEEWVHARWSTRLHAAEETDPLLRIVAERWSARQDPEASADEADARAALAEAETALSRLWSDRRAGLYDGPSEGFFAPALRDANAAVVDAQARVKEAQGTRNLDIGFLLDYEEQDKAWRSADEPLRRDLLRLAIRKIVVKKAAYRGQKFHGPSRLCFEWLDGEVEEWEEAPRPKDTAR</sequence>
<evidence type="ECO:0000313" key="5">
    <source>
        <dbReference type="Proteomes" id="UP001597097"/>
    </source>
</evidence>
<evidence type="ECO:0000256" key="2">
    <source>
        <dbReference type="ARBA" id="ARBA00023172"/>
    </source>
</evidence>
<dbReference type="Proteomes" id="UP001597097">
    <property type="component" value="Unassembled WGS sequence"/>
</dbReference>
<dbReference type="SMART" id="SM00857">
    <property type="entry name" value="Resolvase"/>
    <property type="match status" value="1"/>
</dbReference>
<dbReference type="RefSeq" id="WP_219528395.1">
    <property type="nucleotide sequence ID" value="NZ_JAHKRM010000004.1"/>
</dbReference>
<name>A0ABW4GNC7_9ACTN</name>
<dbReference type="InterPro" id="IPR011109">
    <property type="entry name" value="DNA_bind_recombinase_dom"/>
</dbReference>
<evidence type="ECO:0000259" key="3">
    <source>
        <dbReference type="SMART" id="SM00857"/>
    </source>
</evidence>
<dbReference type="PANTHER" id="PTHR30461:SF2">
    <property type="entry name" value="SERINE RECOMBINASE PINE-RELATED"/>
    <property type="match status" value="1"/>
</dbReference>
<feature type="domain" description="Resolvase/invertase-type recombinase catalytic" evidence="3">
    <location>
        <begin position="13"/>
        <end position="175"/>
    </location>
</feature>